<feature type="domain" description="FMN-binding" evidence="3">
    <location>
        <begin position="117"/>
        <end position="197"/>
    </location>
</feature>
<evidence type="ECO:0000256" key="2">
    <source>
        <dbReference type="SAM" id="SignalP"/>
    </source>
</evidence>
<dbReference type="GO" id="GO:0016020">
    <property type="term" value="C:membrane"/>
    <property type="evidence" value="ECO:0007669"/>
    <property type="project" value="InterPro"/>
</dbReference>
<sequence length="198" mass="19972">MRRALFAITGLAASTTALVVLKGAPGSTPAAAGDVPTGGQPVAPAGPAPDDTPVAGKSAPDPSARTSRSPKPGRSATEAPTRRPGTATTIRPPATSRTTAPPRSTTRTVTGPVVSNEFGNVQVQVTLSGSRIVDVVALELPETTAQSDERSDQVDGRYSGSSGLVVRQQNADLDAVSGATATSTSYRQSLQAAIDRAG</sequence>
<evidence type="ECO:0000313" key="4">
    <source>
        <dbReference type="EMBL" id="SCL16672.1"/>
    </source>
</evidence>
<dbReference type="RefSeq" id="WP_091077141.1">
    <property type="nucleotide sequence ID" value="NZ_FMHT01000003.1"/>
</dbReference>
<evidence type="ECO:0000259" key="3">
    <source>
        <dbReference type="SMART" id="SM00900"/>
    </source>
</evidence>
<keyword evidence="5" id="KW-1185">Reference proteome</keyword>
<dbReference type="SMART" id="SM00900">
    <property type="entry name" value="FMN_bind"/>
    <property type="match status" value="1"/>
</dbReference>
<dbReference type="EMBL" id="FMHT01000003">
    <property type="protein sequence ID" value="SCL16672.1"/>
    <property type="molecule type" value="Genomic_DNA"/>
</dbReference>
<feature type="chain" id="PRO_5008744860" evidence="2">
    <location>
        <begin position="33"/>
        <end position="198"/>
    </location>
</feature>
<feature type="region of interest" description="Disordered" evidence="1">
    <location>
        <begin position="24"/>
        <end position="113"/>
    </location>
</feature>
<name>A0A1C6RI44_9ACTN</name>
<dbReference type="Proteomes" id="UP000199699">
    <property type="component" value="Unassembled WGS sequence"/>
</dbReference>
<evidence type="ECO:0000313" key="5">
    <source>
        <dbReference type="Proteomes" id="UP000199699"/>
    </source>
</evidence>
<reference evidence="4 5" key="1">
    <citation type="submission" date="2016-06" db="EMBL/GenBank/DDBJ databases">
        <authorList>
            <person name="Kjaerup R.B."/>
            <person name="Dalgaard T.S."/>
            <person name="Juul-Madsen H.R."/>
        </authorList>
    </citation>
    <scope>NUCLEOTIDE SEQUENCE [LARGE SCALE GENOMIC DNA]</scope>
    <source>
        <strain evidence="4 5">DSM 43818</strain>
    </source>
</reference>
<dbReference type="InterPro" id="IPR007329">
    <property type="entry name" value="FMN-bd"/>
</dbReference>
<accession>A0A1C6RI44</accession>
<feature type="compositionally biased region" description="Low complexity" evidence="1">
    <location>
        <begin position="37"/>
        <end position="56"/>
    </location>
</feature>
<dbReference type="Pfam" id="PF04205">
    <property type="entry name" value="FMN_bind"/>
    <property type="match status" value="1"/>
</dbReference>
<proteinExistence type="predicted"/>
<feature type="signal peptide" evidence="2">
    <location>
        <begin position="1"/>
        <end position="32"/>
    </location>
</feature>
<dbReference type="STRING" id="145857.GA0070616_1082"/>
<gene>
    <name evidence="4" type="ORF">GA0070616_1082</name>
</gene>
<feature type="compositionally biased region" description="Low complexity" evidence="1">
    <location>
        <begin position="86"/>
        <end position="108"/>
    </location>
</feature>
<organism evidence="4 5">
    <name type="scientific">Micromonospora nigra</name>
    <dbReference type="NCBI Taxonomy" id="145857"/>
    <lineage>
        <taxon>Bacteria</taxon>
        <taxon>Bacillati</taxon>
        <taxon>Actinomycetota</taxon>
        <taxon>Actinomycetes</taxon>
        <taxon>Micromonosporales</taxon>
        <taxon>Micromonosporaceae</taxon>
        <taxon>Micromonospora</taxon>
    </lineage>
</organism>
<protein>
    <submittedName>
        <fullName evidence="4">FMN-binding domain-containing protein</fullName>
    </submittedName>
</protein>
<dbReference type="Gene3D" id="3.90.1010.20">
    <property type="match status" value="1"/>
</dbReference>
<keyword evidence="2" id="KW-0732">Signal</keyword>
<evidence type="ECO:0000256" key="1">
    <source>
        <dbReference type="SAM" id="MobiDB-lite"/>
    </source>
</evidence>
<dbReference type="AlphaFoldDB" id="A0A1C6RI44"/>
<dbReference type="GO" id="GO:0010181">
    <property type="term" value="F:FMN binding"/>
    <property type="evidence" value="ECO:0007669"/>
    <property type="project" value="InterPro"/>
</dbReference>
<dbReference type="OrthoDB" id="8099475at2"/>